<reference evidence="2" key="1">
    <citation type="journal article" date="2023" name="Front. Plant Sci.">
        <title>Chromosomal-level genome assembly of Melastoma candidum provides insights into trichome evolution.</title>
        <authorList>
            <person name="Zhong Y."/>
            <person name="Wu W."/>
            <person name="Sun C."/>
            <person name="Zou P."/>
            <person name="Liu Y."/>
            <person name="Dai S."/>
            <person name="Zhou R."/>
        </authorList>
    </citation>
    <scope>NUCLEOTIDE SEQUENCE [LARGE SCALE GENOMIC DNA]</scope>
</reference>
<keyword evidence="2" id="KW-1185">Reference proteome</keyword>
<gene>
    <name evidence="1" type="ORF">MLD38_008225</name>
</gene>
<evidence type="ECO:0000313" key="2">
    <source>
        <dbReference type="Proteomes" id="UP001057402"/>
    </source>
</evidence>
<protein>
    <submittedName>
        <fullName evidence="1">Uncharacterized protein</fullName>
    </submittedName>
</protein>
<dbReference type="Proteomes" id="UP001057402">
    <property type="component" value="Chromosome 3"/>
</dbReference>
<proteinExistence type="predicted"/>
<comment type="caution">
    <text evidence="1">The sequence shown here is derived from an EMBL/GenBank/DDBJ whole genome shotgun (WGS) entry which is preliminary data.</text>
</comment>
<dbReference type="EMBL" id="CM042882">
    <property type="protein sequence ID" value="KAI4382237.1"/>
    <property type="molecule type" value="Genomic_DNA"/>
</dbReference>
<evidence type="ECO:0000313" key="1">
    <source>
        <dbReference type="EMBL" id="KAI4382237.1"/>
    </source>
</evidence>
<name>A0ACB9S259_9MYRT</name>
<accession>A0ACB9S259</accession>
<organism evidence="1 2">
    <name type="scientific">Melastoma candidum</name>
    <dbReference type="NCBI Taxonomy" id="119954"/>
    <lineage>
        <taxon>Eukaryota</taxon>
        <taxon>Viridiplantae</taxon>
        <taxon>Streptophyta</taxon>
        <taxon>Embryophyta</taxon>
        <taxon>Tracheophyta</taxon>
        <taxon>Spermatophyta</taxon>
        <taxon>Magnoliopsida</taxon>
        <taxon>eudicotyledons</taxon>
        <taxon>Gunneridae</taxon>
        <taxon>Pentapetalae</taxon>
        <taxon>rosids</taxon>
        <taxon>malvids</taxon>
        <taxon>Myrtales</taxon>
        <taxon>Melastomataceae</taxon>
        <taxon>Melastomatoideae</taxon>
        <taxon>Melastomateae</taxon>
        <taxon>Melastoma</taxon>
    </lineage>
</organism>
<sequence>MGKLSTDRVLKDHLTNDAAAVSALNLTHRSVSNVSCLAEFKNLQRLDLGFNGLTSLEDLRPCSNLKWLSVVQNKLESLKGVESLSKLTVLNAGKNKLTSMVEVGSLGSLRALILNDNEIASICKLDQMKELNTLVLSRNPIQEIGKSLAKVTSLSKLSLSNCQIYDIGTSLKFCTELRELRLAHNHIKALPAELAYNAKLSNLDLGNNLFTRWSDMEVLKSLLKLKNLNLLGNPIMENEKSVKKIRKALPELKVFNAKPTSKRAKIEKDLEADIPNESRPTAIERPEPKEKDRRVGKKENQDHTKGAEEVKSRPLGKEEKGKRKKKHEETTRLDEDDVTVKKKANRDSGKADYEGVDAIDDTEAPFLDLIEAESMNVAKDEKLSKELERAGVEGISILTEKNEKKKKKKKSKTRALAGPLESQTPAVEIGMGGASTWD</sequence>